<reference evidence="3 4" key="1">
    <citation type="submission" date="2019-03" db="EMBL/GenBank/DDBJ databases">
        <title>Draft Genome Sequences of Six Type Strains of the Genus Massilia.</title>
        <authorList>
            <person name="Miess H."/>
            <person name="Frediansyhah A."/>
            <person name="Gross H."/>
        </authorList>
    </citation>
    <scope>NUCLEOTIDE SEQUENCE [LARGE SCALE GENOMIC DNA]</scope>
    <source>
        <strain evidence="3 4">DSM 17505</strain>
    </source>
</reference>
<keyword evidence="4" id="KW-1185">Reference proteome</keyword>
<evidence type="ECO:0000256" key="1">
    <source>
        <dbReference type="SAM" id="Phobius"/>
    </source>
</evidence>
<dbReference type="Pfam" id="PF07589">
    <property type="entry name" value="PEP-CTERM"/>
    <property type="match status" value="1"/>
</dbReference>
<protein>
    <submittedName>
        <fullName evidence="3">PEP-CTERM sorting domain-containing protein</fullName>
    </submittedName>
</protein>
<evidence type="ECO:0000313" key="3">
    <source>
        <dbReference type="EMBL" id="QBQ38017.1"/>
    </source>
</evidence>
<dbReference type="EMBL" id="CP038026">
    <property type="protein sequence ID" value="QBQ38017.1"/>
    <property type="molecule type" value="Genomic_DNA"/>
</dbReference>
<dbReference type="InterPro" id="IPR013424">
    <property type="entry name" value="Ice-binding_C"/>
</dbReference>
<sequence>MSLTNPTLAIYTELLPVPEPATRAMLLAGVGMVAVARRRRRH</sequence>
<name>A0ABX5SEN4_9BURK</name>
<dbReference type="NCBIfam" id="TIGR02595">
    <property type="entry name" value="PEP_CTERM"/>
    <property type="match status" value="1"/>
</dbReference>
<dbReference type="RefSeq" id="WP_134386618.1">
    <property type="nucleotide sequence ID" value="NZ_BMWW01000008.1"/>
</dbReference>
<keyword evidence="1" id="KW-0812">Transmembrane</keyword>
<gene>
    <name evidence="3" type="ORF">E1742_18860</name>
</gene>
<keyword evidence="1" id="KW-1133">Transmembrane helix</keyword>
<feature type="domain" description="Ice-binding protein C-terminal" evidence="2">
    <location>
        <begin position="16"/>
        <end position="40"/>
    </location>
</feature>
<organism evidence="3 4">
    <name type="scientific">Pseudoduganella plicata</name>
    <dbReference type="NCBI Taxonomy" id="321984"/>
    <lineage>
        <taxon>Bacteria</taxon>
        <taxon>Pseudomonadati</taxon>
        <taxon>Pseudomonadota</taxon>
        <taxon>Betaproteobacteria</taxon>
        <taxon>Burkholderiales</taxon>
        <taxon>Oxalobacteraceae</taxon>
        <taxon>Telluria group</taxon>
        <taxon>Pseudoduganella</taxon>
    </lineage>
</organism>
<proteinExistence type="predicted"/>
<evidence type="ECO:0000259" key="2">
    <source>
        <dbReference type="Pfam" id="PF07589"/>
    </source>
</evidence>
<accession>A0ABX5SEN4</accession>
<keyword evidence="1" id="KW-0472">Membrane</keyword>
<feature type="transmembrane region" description="Helical" evidence="1">
    <location>
        <begin position="20"/>
        <end position="36"/>
    </location>
</feature>
<evidence type="ECO:0000313" key="4">
    <source>
        <dbReference type="Proteomes" id="UP000294359"/>
    </source>
</evidence>
<dbReference type="Proteomes" id="UP000294359">
    <property type="component" value="Chromosome"/>
</dbReference>